<keyword evidence="1" id="KW-1133">Transmembrane helix</keyword>
<feature type="transmembrane region" description="Helical" evidence="1">
    <location>
        <begin position="36"/>
        <end position="59"/>
    </location>
</feature>
<protein>
    <submittedName>
        <fullName evidence="2">Uncharacterized protein</fullName>
    </submittedName>
</protein>
<feature type="transmembrane region" description="Helical" evidence="1">
    <location>
        <begin position="71"/>
        <end position="87"/>
    </location>
</feature>
<organism evidence="2 3">
    <name type="scientific">Aerosticca soli</name>
    <dbReference type="NCBI Taxonomy" id="2010829"/>
    <lineage>
        <taxon>Bacteria</taxon>
        <taxon>Pseudomonadati</taxon>
        <taxon>Pseudomonadota</taxon>
        <taxon>Gammaproteobacteria</taxon>
        <taxon>Lysobacterales</taxon>
        <taxon>Rhodanobacteraceae</taxon>
        <taxon>Aerosticca</taxon>
    </lineage>
</organism>
<dbReference type="AlphaFoldDB" id="A0A2Z6E2V5"/>
<accession>A0A2Z6E2V5</accession>
<reference evidence="3" key="1">
    <citation type="submission" date="2018-04" db="EMBL/GenBank/DDBJ databases">
        <authorList>
            <person name="Watanabe M."/>
            <person name="Kojima H."/>
        </authorList>
    </citation>
    <scope>NUCLEOTIDE SEQUENCE [LARGE SCALE GENOMIC DNA]</scope>
    <source>
        <strain evidence="3">Dysh456</strain>
    </source>
</reference>
<dbReference type="KEGG" id="rbd:ALSL_0737"/>
<dbReference type="RefSeq" id="WP_126536524.1">
    <property type="nucleotide sequence ID" value="NZ_AP018560.1"/>
</dbReference>
<sequence length="121" mass="12366">MPNATTHARGALALTLAALVGCLIALYAYLMPLTGVTHTVGALAVILSSLVLAAIGLALRTVHGRGLRNTLYAVALVLLLGAVFAGLLLHQGWFCAAMLVGLAGLVADIAGSRRRPRDAAV</sequence>
<keyword evidence="1" id="KW-0812">Transmembrane</keyword>
<keyword evidence="1" id="KW-0472">Membrane</keyword>
<gene>
    <name evidence="2" type="ORF">ALSL_0737</name>
</gene>
<evidence type="ECO:0000313" key="3">
    <source>
        <dbReference type="Proteomes" id="UP000270530"/>
    </source>
</evidence>
<keyword evidence="3" id="KW-1185">Reference proteome</keyword>
<reference evidence="3" key="2">
    <citation type="submission" date="2018-06" db="EMBL/GenBank/DDBJ databases">
        <title>Genome sequence of Rhodanobacteraceae bacterium strain Dysh456.</title>
        <authorList>
            <person name="Fukui M."/>
        </authorList>
    </citation>
    <scope>NUCLEOTIDE SEQUENCE [LARGE SCALE GENOMIC DNA]</scope>
    <source>
        <strain evidence="3">Dysh456</strain>
    </source>
</reference>
<evidence type="ECO:0000313" key="2">
    <source>
        <dbReference type="EMBL" id="BBD79403.1"/>
    </source>
</evidence>
<dbReference type="Proteomes" id="UP000270530">
    <property type="component" value="Chromosome"/>
</dbReference>
<name>A0A2Z6E2V5_9GAMM</name>
<feature type="transmembrane region" description="Helical" evidence="1">
    <location>
        <begin position="12"/>
        <end position="30"/>
    </location>
</feature>
<dbReference type="EMBL" id="AP018560">
    <property type="protein sequence ID" value="BBD79403.1"/>
    <property type="molecule type" value="Genomic_DNA"/>
</dbReference>
<proteinExistence type="predicted"/>
<evidence type="ECO:0000256" key="1">
    <source>
        <dbReference type="SAM" id="Phobius"/>
    </source>
</evidence>